<reference evidence="2" key="1">
    <citation type="submission" date="2020-05" db="EMBL/GenBank/DDBJ databases">
        <authorList>
            <person name="Chiriac C."/>
            <person name="Salcher M."/>
            <person name="Ghai R."/>
            <person name="Kavagutti S V."/>
        </authorList>
    </citation>
    <scope>NUCLEOTIDE SEQUENCE</scope>
</reference>
<evidence type="ECO:0000313" key="1">
    <source>
        <dbReference type="EMBL" id="CAB4242131.1"/>
    </source>
</evidence>
<accession>A0A6J7W9X9</accession>
<gene>
    <name evidence="2" type="ORF">UFOVP165_2</name>
    <name evidence="1" type="ORF">UFOVP72_31</name>
</gene>
<dbReference type="EMBL" id="LR798212">
    <property type="protein sequence ID" value="CAB5187107.1"/>
    <property type="molecule type" value="Genomic_DNA"/>
</dbReference>
<dbReference type="EMBL" id="LR797828">
    <property type="protein sequence ID" value="CAB4242131.1"/>
    <property type="molecule type" value="Genomic_DNA"/>
</dbReference>
<proteinExistence type="predicted"/>
<organism evidence="2">
    <name type="scientific">uncultured Caudovirales phage</name>
    <dbReference type="NCBI Taxonomy" id="2100421"/>
    <lineage>
        <taxon>Viruses</taxon>
        <taxon>Duplodnaviria</taxon>
        <taxon>Heunggongvirae</taxon>
        <taxon>Uroviricota</taxon>
        <taxon>Caudoviricetes</taxon>
        <taxon>Peduoviridae</taxon>
        <taxon>Maltschvirus</taxon>
        <taxon>Maltschvirus maltsch</taxon>
    </lineage>
</organism>
<name>A0A6J7W9X9_9CAUD</name>
<evidence type="ECO:0000313" key="2">
    <source>
        <dbReference type="EMBL" id="CAB5187107.1"/>
    </source>
</evidence>
<protein>
    <submittedName>
        <fullName evidence="2">Uncharacterized protein</fullName>
    </submittedName>
</protein>
<sequence length="67" mass="8018">MNWREINKVLPDLDEDAVRRLLEEERRGEQRQSVLIRLHQRYTMLRANRERAEILGDAAFPKVMALT</sequence>